<evidence type="ECO:0000313" key="3">
    <source>
        <dbReference type="Proteomes" id="UP001596388"/>
    </source>
</evidence>
<keyword evidence="1" id="KW-0472">Membrane</keyword>
<protein>
    <recommendedName>
        <fullName evidence="4">DUF1761 domain-containing protein</fullName>
    </recommendedName>
</protein>
<organism evidence="2 3">
    <name type="scientific">Halobaculum marinum</name>
    <dbReference type="NCBI Taxonomy" id="3031996"/>
    <lineage>
        <taxon>Archaea</taxon>
        <taxon>Methanobacteriati</taxon>
        <taxon>Methanobacteriota</taxon>
        <taxon>Stenosarchaea group</taxon>
        <taxon>Halobacteria</taxon>
        <taxon>Halobacteriales</taxon>
        <taxon>Haloferacaceae</taxon>
        <taxon>Halobaculum</taxon>
    </lineage>
</organism>
<dbReference type="EMBL" id="JBHTAG010000003">
    <property type="protein sequence ID" value="MFC7097850.1"/>
    <property type="molecule type" value="Genomic_DNA"/>
</dbReference>
<proteinExistence type="predicted"/>
<feature type="transmembrane region" description="Helical" evidence="1">
    <location>
        <begin position="46"/>
        <end position="68"/>
    </location>
</feature>
<dbReference type="AlphaFoldDB" id="A0ABD5WW88"/>
<accession>A0ABD5WW88</accession>
<evidence type="ECO:0000313" key="2">
    <source>
        <dbReference type="EMBL" id="MFC7097850.1"/>
    </source>
</evidence>
<dbReference type="Proteomes" id="UP001596388">
    <property type="component" value="Unassembled WGS sequence"/>
</dbReference>
<comment type="caution">
    <text evidence="2">The sequence shown here is derived from an EMBL/GenBank/DDBJ whole genome shotgun (WGS) entry which is preliminary data.</text>
</comment>
<feature type="transmembrane region" description="Helical" evidence="1">
    <location>
        <begin position="75"/>
        <end position="97"/>
    </location>
</feature>
<name>A0ABD5WW88_9EURY</name>
<reference evidence="2 3" key="1">
    <citation type="journal article" date="2019" name="Int. J. Syst. Evol. Microbiol.">
        <title>The Global Catalogue of Microorganisms (GCM) 10K type strain sequencing project: providing services to taxonomists for standard genome sequencing and annotation.</title>
        <authorList>
            <consortium name="The Broad Institute Genomics Platform"/>
            <consortium name="The Broad Institute Genome Sequencing Center for Infectious Disease"/>
            <person name="Wu L."/>
            <person name="Ma J."/>
        </authorList>
    </citation>
    <scope>NUCLEOTIDE SEQUENCE [LARGE SCALE GENOMIC DNA]</scope>
    <source>
        <strain evidence="2 3">DT55</strain>
    </source>
</reference>
<gene>
    <name evidence="2" type="ORF">ACFQKD_11095</name>
</gene>
<feature type="transmembrane region" description="Helical" evidence="1">
    <location>
        <begin position="117"/>
        <end position="137"/>
    </location>
</feature>
<dbReference type="GeneID" id="79271235"/>
<evidence type="ECO:0000256" key="1">
    <source>
        <dbReference type="SAM" id="Phobius"/>
    </source>
</evidence>
<sequence>MYHALGPLVGLVAAVLASAALGVPFLLTRTGRRAVDGLAGSDGRDLLVPAGVYLGLAVAYSALVVLAGESAVGTGAFGLTLTLLLPFAFGVAAATAWLPSVGIEWRPPGDARVEATVTFAGFLATLTASAAGGWLLVG</sequence>
<keyword evidence="3" id="KW-1185">Reference proteome</keyword>
<evidence type="ECO:0008006" key="4">
    <source>
        <dbReference type="Google" id="ProtNLM"/>
    </source>
</evidence>
<dbReference type="RefSeq" id="WP_276237654.1">
    <property type="nucleotide sequence ID" value="NZ_CP119989.1"/>
</dbReference>
<keyword evidence="1" id="KW-1133">Transmembrane helix</keyword>
<keyword evidence="1" id="KW-0812">Transmembrane</keyword>